<reference evidence="3 4" key="1">
    <citation type="submission" date="2023-04" db="EMBL/GenBank/DDBJ databases">
        <title>A long-awaited taxogenomic arrangement of the family Halomonadaceae.</title>
        <authorList>
            <person name="De La Haba R."/>
            <person name="Chuvochina M."/>
            <person name="Wittouck S."/>
            <person name="Arahal D.R."/>
            <person name="Sanchez-Porro C."/>
            <person name="Hugenholtz P."/>
            <person name="Ventosa A."/>
        </authorList>
    </citation>
    <scope>NUCLEOTIDE SEQUENCE [LARGE SCALE GENOMIC DNA]</scope>
    <source>
        <strain evidence="3 4">DSM 22428</strain>
    </source>
</reference>
<protein>
    <recommendedName>
        <fullName evidence="2">UPF0102 protein QC825_06600</fullName>
    </recommendedName>
</protein>
<dbReference type="CDD" id="cd20736">
    <property type="entry name" value="PoNe_Nuclease"/>
    <property type="match status" value="1"/>
</dbReference>
<dbReference type="InterPro" id="IPR003509">
    <property type="entry name" value="UPF0102_YraN-like"/>
</dbReference>
<dbReference type="PANTHER" id="PTHR34039:SF1">
    <property type="entry name" value="UPF0102 PROTEIN YRAN"/>
    <property type="match status" value="1"/>
</dbReference>
<gene>
    <name evidence="3" type="ORF">QC825_06600</name>
</gene>
<keyword evidence="4" id="KW-1185">Reference proteome</keyword>
<comment type="similarity">
    <text evidence="1 2">Belongs to the UPF0102 family.</text>
</comment>
<sequence>MRRSSHHRGRHMEALAARWLTERGLVQVASNVTFKGGELDLIMRDGETLVFVEVRHRASNQHGSALESITHAKQRRLIRAASLYLQSHPAARCRFDVVAIDGADAEHIHWIKNAFDAV</sequence>
<dbReference type="EMBL" id="JARWAO010000003">
    <property type="protein sequence ID" value="MDR5895737.1"/>
    <property type="molecule type" value="Genomic_DNA"/>
</dbReference>
<evidence type="ECO:0000256" key="1">
    <source>
        <dbReference type="ARBA" id="ARBA00006738"/>
    </source>
</evidence>
<dbReference type="PANTHER" id="PTHR34039">
    <property type="entry name" value="UPF0102 PROTEIN YRAN"/>
    <property type="match status" value="1"/>
</dbReference>
<name>A0ABU1GWD1_9GAMM</name>
<organism evidence="3 4">
    <name type="scientific">Larsenimonas suaedae</name>
    <dbReference type="NCBI Taxonomy" id="1851019"/>
    <lineage>
        <taxon>Bacteria</taxon>
        <taxon>Pseudomonadati</taxon>
        <taxon>Pseudomonadota</taxon>
        <taxon>Gammaproteobacteria</taxon>
        <taxon>Oceanospirillales</taxon>
        <taxon>Halomonadaceae</taxon>
        <taxon>Larsenimonas</taxon>
    </lineage>
</organism>
<dbReference type="NCBIfam" id="TIGR00252">
    <property type="entry name" value="YraN family protein"/>
    <property type="match status" value="1"/>
</dbReference>
<dbReference type="InterPro" id="IPR011335">
    <property type="entry name" value="Restrct_endonuc-II-like"/>
</dbReference>
<dbReference type="Pfam" id="PF02021">
    <property type="entry name" value="UPF0102"/>
    <property type="match status" value="1"/>
</dbReference>
<dbReference type="InterPro" id="IPR011856">
    <property type="entry name" value="tRNA_endonuc-like_dom_sf"/>
</dbReference>
<dbReference type="Proteomes" id="UP001269375">
    <property type="component" value="Unassembled WGS sequence"/>
</dbReference>
<evidence type="ECO:0000256" key="2">
    <source>
        <dbReference type="HAMAP-Rule" id="MF_00048"/>
    </source>
</evidence>
<proteinExistence type="inferred from homology"/>
<evidence type="ECO:0000313" key="3">
    <source>
        <dbReference type="EMBL" id="MDR5895737.1"/>
    </source>
</evidence>
<dbReference type="SUPFAM" id="SSF52980">
    <property type="entry name" value="Restriction endonuclease-like"/>
    <property type="match status" value="1"/>
</dbReference>
<comment type="caution">
    <text evidence="3">The sequence shown here is derived from an EMBL/GenBank/DDBJ whole genome shotgun (WGS) entry which is preliminary data.</text>
</comment>
<dbReference type="HAMAP" id="MF_00048">
    <property type="entry name" value="UPF0102"/>
    <property type="match status" value="1"/>
</dbReference>
<evidence type="ECO:0000313" key="4">
    <source>
        <dbReference type="Proteomes" id="UP001269375"/>
    </source>
</evidence>
<dbReference type="NCBIfam" id="NF009150">
    <property type="entry name" value="PRK12497.1-3"/>
    <property type="match status" value="1"/>
</dbReference>
<accession>A0ABU1GWD1</accession>
<dbReference type="Gene3D" id="3.40.1350.10">
    <property type="match status" value="1"/>
</dbReference>